<dbReference type="STRING" id="414703.SAMN04488125_12041"/>
<sequence>MLGLSVPTRAADDLGPGLCRALSAAVERTAPGGEPVFLASYGPGPGEREVPLPLRSTAFAYDNALAATALTACGDLRRARQIGEAFLVAIAHDRTFTDGRVRNAYRAGPVRDRPVLLPGWWDAAAKRWSEDRYQDGTATGNVAWVGLALVTLRDATGDARFGAGAARLAGWIRARTARSGAPGFTGGLDGYDPEQVPLTWASTEHNLDIVALGNRLGTQADRAMAASARGFLDAAFDGRAGCFRMGTDPQGTMRGIEALALDTQFWPLLGVADPPQAWRRALACANARLRVPGGFDFNDDRDGLWVEGTAQAALTYRWVKDEAAARPLLATLAGQRAPSGWLYATREARVTTGLRIGPASTQDDFFYFRRPHLGATAWGALAALGHNPFTGAGLR</sequence>
<keyword evidence="2" id="KW-1185">Reference proteome</keyword>
<reference evidence="2" key="1">
    <citation type="submission" date="2016-10" db="EMBL/GenBank/DDBJ databases">
        <authorList>
            <person name="Varghese N."/>
            <person name="Submissions S."/>
        </authorList>
    </citation>
    <scope>NUCLEOTIDE SEQUENCE [LARGE SCALE GENOMIC DNA]</scope>
    <source>
        <strain evidence="2">CGMCC 1.6474</strain>
    </source>
</reference>
<accession>A0A1I4JHQ7</accession>
<dbReference type="EMBL" id="FOSV01000020">
    <property type="protein sequence ID" value="SFL66099.1"/>
    <property type="molecule type" value="Genomic_DNA"/>
</dbReference>
<dbReference type="InterPro" id="IPR008928">
    <property type="entry name" value="6-hairpin_glycosidase_sf"/>
</dbReference>
<evidence type="ECO:0008006" key="3">
    <source>
        <dbReference type="Google" id="ProtNLM"/>
    </source>
</evidence>
<name>A0A1I4JHQ7_9HYPH</name>
<dbReference type="GO" id="GO:0005975">
    <property type="term" value="P:carbohydrate metabolic process"/>
    <property type="evidence" value="ECO:0007669"/>
    <property type="project" value="InterPro"/>
</dbReference>
<dbReference type="RefSeq" id="WP_091950229.1">
    <property type="nucleotide sequence ID" value="NZ_FOSV01000020.1"/>
</dbReference>
<dbReference type="OrthoDB" id="1171174at2"/>
<dbReference type="AlphaFoldDB" id="A0A1I4JHQ7"/>
<evidence type="ECO:0000313" key="2">
    <source>
        <dbReference type="Proteomes" id="UP000198804"/>
    </source>
</evidence>
<gene>
    <name evidence="1" type="ORF">SAMN04488125_12041</name>
</gene>
<dbReference type="SUPFAM" id="SSF48208">
    <property type="entry name" value="Six-hairpin glycosidases"/>
    <property type="match status" value="1"/>
</dbReference>
<organism evidence="1 2">
    <name type="scientific">Methylorubrum salsuginis</name>
    <dbReference type="NCBI Taxonomy" id="414703"/>
    <lineage>
        <taxon>Bacteria</taxon>
        <taxon>Pseudomonadati</taxon>
        <taxon>Pseudomonadota</taxon>
        <taxon>Alphaproteobacteria</taxon>
        <taxon>Hyphomicrobiales</taxon>
        <taxon>Methylobacteriaceae</taxon>
        <taxon>Methylorubrum</taxon>
    </lineage>
</organism>
<dbReference type="Proteomes" id="UP000198804">
    <property type="component" value="Unassembled WGS sequence"/>
</dbReference>
<evidence type="ECO:0000313" key="1">
    <source>
        <dbReference type="EMBL" id="SFL66099.1"/>
    </source>
</evidence>
<proteinExistence type="predicted"/>
<protein>
    <recommendedName>
        <fullName evidence="3">Methylaspartate ammonia-lyase</fullName>
    </recommendedName>
</protein>